<dbReference type="AlphaFoldDB" id="K1TYC1"/>
<dbReference type="PROSITE" id="PS51257">
    <property type="entry name" value="PROKAR_LIPOPROTEIN"/>
    <property type="match status" value="1"/>
</dbReference>
<feature type="non-terminal residue" evidence="1">
    <location>
        <position position="147"/>
    </location>
</feature>
<sequence>MKNYLIPLFTLLIAGCGTTRPQQTYDEMLNDVVQNFNVETVGGDSVLNVFVQKAQADSIARKYSNPAMKEEMMFNLISEYLQAGQTDNAQQLYDNMLEYSEQKYGKVSQMTAMVYFEKAYIYEQSGDLENAIKMMQKSAAVFEQLPK</sequence>
<proteinExistence type="predicted"/>
<protein>
    <submittedName>
        <fullName evidence="1">Uncharacterized protein</fullName>
    </submittedName>
</protein>
<dbReference type="Pfam" id="PF13424">
    <property type="entry name" value="TPR_12"/>
    <property type="match status" value="1"/>
</dbReference>
<dbReference type="Gene3D" id="1.25.40.10">
    <property type="entry name" value="Tetratricopeptide repeat domain"/>
    <property type="match status" value="1"/>
</dbReference>
<dbReference type="EMBL" id="AJWZ01001071">
    <property type="protein sequence ID" value="EKC74928.1"/>
    <property type="molecule type" value="Genomic_DNA"/>
</dbReference>
<reference evidence="1" key="1">
    <citation type="journal article" date="2013" name="Environ. Microbiol.">
        <title>Microbiota from the distal guts of lean and obese adolescents exhibit partial functional redundancy besides clear differences in community structure.</title>
        <authorList>
            <person name="Ferrer M."/>
            <person name="Ruiz A."/>
            <person name="Lanza F."/>
            <person name="Haange S.B."/>
            <person name="Oberbach A."/>
            <person name="Till H."/>
            <person name="Bargiela R."/>
            <person name="Campoy C."/>
            <person name="Segura M.T."/>
            <person name="Richter M."/>
            <person name="von Bergen M."/>
            <person name="Seifert J."/>
            <person name="Suarez A."/>
        </authorList>
    </citation>
    <scope>NUCLEOTIDE SEQUENCE</scope>
</reference>
<gene>
    <name evidence="1" type="ORF">OBE_01606</name>
</gene>
<accession>K1TYC1</accession>
<dbReference type="InterPro" id="IPR011990">
    <property type="entry name" value="TPR-like_helical_dom_sf"/>
</dbReference>
<organism evidence="1">
    <name type="scientific">human gut metagenome</name>
    <dbReference type="NCBI Taxonomy" id="408170"/>
    <lineage>
        <taxon>unclassified sequences</taxon>
        <taxon>metagenomes</taxon>
        <taxon>organismal metagenomes</taxon>
    </lineage>
</organism>
<dbReference type="SUPFAM" id="SSF48452">
    <property type="entry name" value="TPR-like"/>
    <property type="match status" value="1"/>
</dbReference>
<name>K1TYC1_9ZZZZ</name>
<comment type="caution">
    <text evidence="1">The sequence shown here is derived from an EMBL/GenBank/DDBJ whole genome shotgun (WGS) entry which is preliminary data.</text>
</comment>
<evidence type="ECO:0000313" key="1">
    <source>
        <dbReference type="EMBL" id="EKC74928.1"/>
    </source>
</evidence>